<dbReference type="EMBL" id="JACCBK010000001">
    <property type="protein sequence ID" value="NYD86199.1"/>
    <property type="molecule type" value="Genomic_DNA"/>
</dbReference>
<name>A0A7Y9FF64_9CELL</name>
<dbReference type="InterPro" id="IPR035992">
    <property type="entry name" value="Ricin_B-like_lectins"/>
</dbReference>
<dbReference type="AlphaFoldDB" id="A0A7Y9FF64"/>
<evidence type="ECO:0000313" key="3">
    <source>
        <dbReference type="EMBL" id="NYD86199.1"/>
    </source>
</evidence>
<dbReference type="EMBL" id="BONN01000015">
    <property type="protein sequence ID" value="GIG34288.1"/>
    <property type="molecule type" value="Genomic_DNA"/>
</dbReference>
<evidence type="ECO:0000256" key="1">
    <source>
        <dbReference type="SAM" id="MobiDB-lite"/>
    </source>
</evidence>
<sequence>MEGDRSVRHRRSRRAHRGLDGVRRPPASEQVREQPLGSAQHVVRAPGVHAHRECGRGPVGDERAAAGCDVLRDEGGDVGPRRPSGNERARELADEVVEVQGASTADGGNIVQYTDWNGTNQQWQLVKVG</sequence>
<keyword evidence="5" id="KW-1185">Reference proteome</keyword>
<proteinExistence type="predicted"/>
<accession>A0A7Y9FF64</accession>
<reference evidence="2 5" key="2">
    <citation type="submission" date="2021-01" db="EMBL/GenBank/DDBJ databases">
        <title>Whole genome shotgun sequence of Cellulomonas oligotrophica NBRC 109435.</title>
        <authorList>
            <person name="Komaki H."/>
            <person name="Tamura T."/>
        </authorList>
    </citation>
    <scope>NUCLEOTIDE SEQUENCE [LARGE SCALE GENOMIC DNA]</scope>
    <source>
        <strain evidence="2 5">NBRC 109435</strain>
    </source>
</reference>
<feature type="region of interest" description="Disordered" evidence="1">
    <location>
        <begin position="1"/>
        <end position="39"/>
    </location>
</feature>
<reference evidence="3 4" key="1">
    <citation type="submission" date="2020-07" db="EMBL/GenBank/DDBJ databases">
        <title>Sequencing the genomes of 1000 actinobacteria strains.</title>
        <authorList>
            <person name="Klenk H.-P."/>
        </authorList>
    </citation>
    <scope>NUCLEOTIDE SEQUENCE [LARGE SCALE GENOMIC DNA]</scope>
    <source>
        <strain evidence="3 4">DSM 24482</strain>
    </source>
</reference>
<evidence type="ECO:0000313" key="5">
    <source>
        <dbReference type="Proteomes" id="UP000618382"/>
    </source>
</evidence>
<evidence type="ECO:0008006" key="6">
    <source>
        <dbReference type="Google" id="ProtNLM"/>
    </source>
</evidence>
<dbReference type="SUPFAM" id="SSF50370">
    <property type="entry name" value="Ricin B-like lectins"/>
    <property type="match status" value="1"/>
</dbReference>
<dbReference type="Proteomes" id="UP000618382">
    <property type="component" value="Unassembled WGS sequence"/>
</dbReference>
<evidence type="ECO:0000313" key="4">
    <source>
        <dbReference type="Proteomes" id="UP000577956"/>
    </source>
</evidence>
<dbReference type="Proteomes" id="UP000577956">
    <property type="component" value="Unassembled WGS sequence"/>
</dbReference>
<comment type="caution">
    <text evidence="3">The sequence shown here is derived from an EMBL/GenBank/DDBJ whole genome shotgun (WGS) entry which is preliminary data.</text>
</comment>
<organism evidence="3 4">
    <name type="scientific">Cellulomonas oligotrophica</name>
    <dbReference type="NCBI Taxonomy" id="931536"/>
    <lineage>
        <taxon>Bacteria</taxon>
        <taxon>Bacillati</taxon>
        <taxon>Actinomycetota</taxon>
        <taxon>Actinomycetes</taxon>
        <taxon>Micrococcales</taxon>
        <taxon>Cellulomonadaceae</taxon>
        <taxon>Cellulomonas</taxon>
    </lineage>
</organism>
<feature type="compositionally biased region" description="Basic residues" evidence="1">
    <location>
        <begin position="7"/>
        <end position="16"/>
    </location>
</feature>
<evidence type="ECO:0000313" key="2">
    <source>
        <dbReference type="EMBL" id="GIG34288.1"/>
    </source>
</evidence>
<gene>
    <name evidence="3" type="ORF">BKA21_001748</name>
    <name evidence="2" type="ORF">Col01nite_34470</name>
</gene>
<protein>
    <recommendedName>
        <fullName evidence="6">Ricin B lectin domain-containing protein</fullName>
    </recommendedName>
</protein>
<dbReference type="Gene3D" id="2.80.10.50">
    <property type="match status" value="1"/>
</dbReference>
<dbReference type="RefSeq" id="WP_218886991.1">
    <property type="nucleotide sequence ID" value="NZ_BAABFI010000001.1"/>
</dbReference>